<name>A0ABU6D0I2_9GAMM</name>
<dbReference type="InterPro" id="IPR008538">
    <property type="entry name" value="Uma2"/>
</dbReference>
<sequence>MANTAHTQTKSDASYADLLQVPEHLIAEILNGELHTQPRPAVRHARAASSLSGRIEPPYDFGEGGPGGWVILFEPELHLGDRPHILVPDLAGWKRERMPALPDTAWIGLVPDWVCEVISPATASKDRIIKMPIYRELGVEWLWLVDPEHKTLEAYQSLNGHWVLLGAWGDDDTARIPPFDAVGIPLGSLWI</sequence>
<dbReference type="EMBL" id="JAYMYJ010000130">
    <property type="protein sequence ID" value="MEB4592322.1"/>
    <property type="molecule type" value="Genomic_DNA"/>
</dbReference>
<reference evidence="3" key="1">
    <citation type="submission" date="2023-07" db="EMBL/GenBank/DDBJ databases">
        <title>The carbon used by Thiothrix.</title>
        <authorList>
            <person name="Chen L."/>
        </authorList>
    </citation>
    <scope>NUCLEOTIDE SEQUENCE [LARGE SCALE GENOMIC DNA]</scope>
</reference>
<protein>
    <submittedName>
        <fullName evidence="2">Uma2 family endonuclease</fullName>
    </submittedName>
</protein>
<dbReference type="Pfam" id="PF05685">
    <property type="entry name" value="Uma2"/>
    <property type="match status" value="1"/>
</dbReference>
<gene>
    <name evidence="2" type="ORF">VSS37_15145</name>
</gene>
<evidence type="ECO:0000259" key="1">
    <source>
        <dbReference type="Pfam" id="PF05685"/>
    </source>
</evidence>
<keyword evidence="2" id="KW-0255">Endonuclease</keyword>
<dbReference type="RefSeq" id="WP_324696547.1">
    <property type="nucleotide sequence ID" value="NZ_JAYMYJ010000130.1"/>
</dbReference>
<keyword evidence="2" id="KW-0378">Hydrolase</keyword>
<accession>A0ABU6D0I2</accession>
<dbReference type="Proteomes" id="UP001308005">
    <property type="component" value="Unassembled WGS sequence"/>
</dbReference>
<dbReference type="PANTHER" id="PTHR34107:SF4">
    <property type="entry name" value="SLL1222 PROTEIN"/>
    <property type="match status" value="1"/>
</dbReference>
<keyword evidence="2" id="KW-0540">Nuclease</keyword>
<proteinExistence type="predicted"/>
<feature type="domain" description="Putative restriction endonuclease" evidence="1">
    <location>
        <begin position="19"/>
        <end position="176"/>
    </location>
</feature>
<organism evidence="2 3">
    <name type="scientific">Candidatus Thiothrix phosphatis</name>
    <dbReference type="NCBI Taxonomy" id="3112415"/>
    <lineage>
        <taxon>Bacteria</taxon>
        <taxon>Pseudomonadati</taxon>
        <taxon>Pseudomonadota</taxon>
        <taxon>Gammaproteobacteria</taxon>
        <taxon>Thiotrichales</taxon>
        <taxon>Thiotrichaceae</taxon>
        <taxon>Thiothrix</taxon>
    </lineage>
</organism>
<comment type="caution">
    <text evidence="2">The sequence shown here is derived from an EMBL/GenBank/DDBJ whole genome shotgun (WGS) entry which is preliminary data.</text>
</comment>
<dbReference type="PANTHER" id="PTHR34107">
    <property type="entry name" value="SLL0198 PROTEIN-RELATED"/>
    <property type="match status" value="1"/>
</dbReference>
<dbReference type="InterPro" id="IPR011335">
    <property type="entry name" value="Restrct_endonuc-II-like"/>
</dbReference>
<reference evidence="2 3" key="2">
    <citation type="submission" date="2024-01" db="EMBL/GenBank/DDBJ databases">
        <authorList>
            <person name="Xie X."/>
        </authorList>
    </citation>
    <scope>NUCLEOTIDE SEQUENCE [LARGE SCALE GENOMIC DNA]</scope>
    <source>
        <strain evidence="2">SCUT-1</strain>
    </source>
</reference>
<dbReference type="SUPFAM" id="SSF52980">
    <property type="entry name" value="Restriction endonuclease-like"/>
    <property type="match status" value="1"/>
</dbReference>
<evidence type="ECO:0000313" key="2">
    <source>
        <dbReference type="EMBL" id="MEB4592322.1"/>
    </source>
</evidence>
<dbReference type="Gene3D" id="3.90.1570.10">
    <property type="entry name" value="tt1808, chain A"/>
    <property type="match status" value="1"/>
</dbReference>
<keyword evidence="3" id="KW-1185">Reference proteome</keyword>
<evidence type="ECO:0000313" key="3">
    <source>
        <dbReference type="Proteomes" id="UP001308005"/>
    </source>
</evidence>
<dbReference type="InterPro" id="IPR012296">
    <property type="entry name" value="Nuclease_put_TT1808"/>
</dbReference>
<dbReference type="GO" id="GO:0004519">
    <property type="term" value="F:endonuclease activity"/>
    <property type="evidence" value="ECO:0007669"/>
    <property type="project" value="UniProtKB-KW"/>
</dbReference>
<dbReference type="CDD" id="cd06260">
    <property type="entry name" value="DUF820-like"/>
    <property type="match status" value="1"/>
</dbReference>